<keyword evidence="1" id="KW-1133">Transmembrane helix</keyword>
<feature type="transmembrane region" description="Helical" evidence="1">
    <location>
        <begin position="6"/>
        <end position="22"/>
    </location>
</feature>
<reference evidence="3" key="1">
    <citation type="submission" date="2015-05" db="EMBL/GenBank/DDBJ databases">
        <authorList>
            <person name="Urmite Genomes"/>
        </authorList>
    </citation>
    <scope>NUCLEOTIDE SEQUENCE [LARGE SCALE GENOMIC DNA]</scope>
    <source>
        <strain evidence="3">LF1</strain>
    </source>
</reference>
<evidence type="ECO:0000313" key="3">
    <source>
        <dbReference type="Proteomes" id="UP000199087"/>
    </source>
</evidence>
<dbReference type="AlphaFoldDB" id="A0A0U1P363"/>
<keyword evidence="3" id="KW-1185">Reference proteome</keyword>
<keyword evidence="1" id="KW-0472">Membrane</keyword>
<keyword evidence="1" id="KW-0812">Transmembrane</keyword>
<dbReference type="Proteomes" id="UP000199087">
    <property type="component" value="Unassembled WGS sequence"/>
</dbReference>
<sequence length="29" mass="3012">MSFAAWFAIGIGVAVAIGLFGGKSKQKKK</sequence>
<name>A0A0U1P363_9BACI</name>
<evidence type="ECO:0000256" key="1">
    <source>
        <dbReference type="SAM" id="Phobius"/>
    </source>
</evidence>
<accession>A0A0U1P363</accession>
<gene>
    <name evidence="2" type="ORF">BN000_04590</name>
</gene>
<protein>
    <submittedName>
        <fullName evidence="2">Uncharacterized protein</fullName>
    </submittedName>
</protein>
<dbReference type="EMBL" id="CVRB01000005">
    <property type="protein sequence ID" value="CRK84552.1"/>
    <property type="molecule type" value="Genomic_DNA"/>
</dbReference>
<organism evidence="2 3">
    <name type="scientific">Neobacillus massiliamazoniensis</name>
    <dbReference type="NCBI Taxonomy" id="1499688"/>
    <lineage>
        <taxon>Bacteria</taxon>
        <taxon>Bacillati</taxon>
        <taxon>Bacillota</taxon>
        <taxon>Bacilli</taxon>
        <taxon>Bacillales</taxon>
        <taxon>Bacillaceae</taxon>
        <taxon>Neobacillus</taxon>
    </lineage>
</organism>
<proteinExistence type="predicted"/>
<evidence type="ECO:0000313" key="2">
    <source>
        <dbReference type="EMBL" id="CRK84552.1"/>
    </source>
</evidence>